<dbReference type="AlphaFoldDB" id="A0ABC9AR37"/>
<dbReference type="InterPro" id="IPR017451">
    <property type="entry name" value="F-box-assoc_interact_dom"/>
</dbReference>
<name>A0ABC9AR37_9POAL</name>
<dbReference type="Gene3D" id="1.20.1280.50">
    <property type="match status" value="1"/>
</dbReference>
<evidence type="ECO:0000313" key="3">
    <source>
        <dbReference type="Proteomes" id="UP001497457"/>
    </source>
</evidence>
<dbReference type="Proteomes" id="UP001497457">
    <property type="component" value="Chromosome 22rd"/>
</dbReference>
<organism evidence="2 3">
    <name type="scientific">Urochloa decumbens</name>
    <dbReference type="NCBI Taxonomy" id="240449"/>
    <lineage>
        <taxon>Eukaryota</taxon>
        <taxon>Viridiplantae</taxon>
        <taxon>Streptophyta</taxon>
        <taxon>Embryophyta</taxon>
        <taxon>Tracheophyta</taxon>
        <taxon>Spermatophyta</taxon>
        <taxon>Magnoliopsida</taxon>
        <taxon>Liliopsida</taxon>
        <taxon>Poales</taxon>
        <taxon>Poaceae</taxon>
        <taxon>PACMAD clade</taxon>
        <taxon>Panicoideae</taxon>
        <taxon>Panicodae</taxon>
        <taxon>Paniceae</taxon>
        <taxon>Melinidinae</taxon>
        <taxon>Urochloa</taxon>
    </lineage>
</organism>
<dbReference type="EMBL" id="OZ075132">
    <property type="protein sequence ID" value="CAL4985045.1"/>
    <property type="molecule type" value="Genomic_DNA"/>
</dbReference>
<dbReference type="Pfam" id="PF08268">
    <property type="entry name" value="FBA_3"/>
    <property type="match status" value="1"/>
</dbReference>
<dbReference type="InterPro" id="IPR036047">
    <property type="entry name" value="F-box-like_dom_sf"/>
</dbReference>
<protein>
    <recommendedName>
        <fullName evidence="1">F-box domain-containing protein</fullName>
    </recommendedName>
</protein>
<dbReference type="PANTHER" id="PTHR31111">
    <property type="entry name" value="BNAA05G37150D PROTEIN-RELATED"/>
    <property type="match status" value="1"/>
</dbReference>
<gene>
    <name evidence="2" type="ORF">URODEC1_LOCUS57771</name>
</gene>
<evidence type="ECO:0000259" key="1">
    <source>
        <dbReference type="PROSITE" id="PS50181"/>
    </source>
</evidence>
<dbReference type="SMART" id="SM00256">
    <property type="entry name" value="FBOX"/>
    <property type="match status" value="1"/>
</dbReference>
<sequence length="392" mass="44340">MGSVLSWNKPAELPATSSLGNDSTLLPTDLLYEILLHLPASELCRLRLVCRSWRSLTSDPGFAKAHSSRHPLVVCIHGDEDSRACELRIVELSGKVIKRVLLEHWSYDISIQLDLICVTPFSSPNPCTILNITDCEVTTTLPDSTCGRVSILCYVPSTGQYKVLRIPMYATRDREGDHLVKQGCYVMTLGAADSAKWRARPGPPIFVSSQSGQTVVICGVAYFLPLSRYYIDYNPTNVKPDTIALFDMTTEEWRNETLQGPVNSHATEDVDKKRLYNLYHYNLELASLDSCLVMVQHGFRDCSIDLWFLEDVDKGLWAKRYSTQYAPSHLHNNMFLPPYPLVLLEDGKILMWVARKDILRVYDPTRRTWADLTELEHCLGISMYTGNLLSSD</sequence>
<proteinExistence type="predicted"/>
<dbReference type="SUPFAM" id="SSF81383">
    <property type="entry name" value="F-box domain"/>
    <property type="match status" value="1"/>
</dbReference>
<evidence type="ECO:0000313" key="2">
    <source>
        <dbReference type="EMBL" id="CAL4985045.1"/>
    </source>
</evidence>
<dbReference type="InterPro" id="IPR013187">
    <property type="entry name" value="F-box-assoc_dom_typ3"/>
</dbReference>
<dbReference type="Pfam" id="PF00646">
    <property type="entry name" value="F-box"/>
    <property type="match status" value="1"/>
</dbReference>
<accession>A0ABC9AR37</accession>
<reference evidence="3" key="1">
    <citation type="submission" date="2024-06" db="EMBL/GenBank/DDBJ databases">
        <authorList>
            <person name="Ryan C."/>
        </authorList>
    </citation>
    <scope>NUCLEOTIDE SEQUENCE [LARGE SCALE GENOMIC DNA]</scope>
</reference>
<dbReference type="PROSITE" id="PS50181">
    <property type="entry name" value="FBOX"/>
    <property type="match status" value="1"/>
</dbReference>
<dbReference type="NCBIfam" id="TIGR01640">
    <property type="entry name" value="F_box_assoc_1"/>
    <property type="match status" value="1"/>
</dbReference>
<dbReference type="CDD" id="cd22157">
    <property type="entry name" value="F-box_AtFBW1-like"/>
    <property type="match status" value="1"/>
</dbReference>
<dbReference type="InterPro" id="IPR001810">
    <property type="entry name" value="F-box_dom"/>
</dbReference>
<keyword evidence="3" id="KW-1185">Reference proteome</keyword>
<dbReference type="PANTHER" id="PTHR31111:SF133">
    <property type="entry name" value="OS07G0196600 PROTEIN"/>
    <property type="match status" value="1"/>
</dbReference>
<reference evidence="2 3" key="2">
    <citation type="submission" date="2024-10" db="EMBL/GenBank/DDBJ databases">
        <authorList>
            <person name="Ryan C."/>
        </authorList>
    </citation>
    <scope>NUCLEOTIDE SEQUENCE [LARGE SCALE GENOMIC DNA]</scope>
</reference>
<feature type="domain" description="F-box" evidence="1">
    <location>
        <begin position="20"/>
        <end position="65"/>
    </location>
</feature>